<sequence length="183" mass="20984">MVIDIDDEDSQRLIRLFNDPVGREYLVKVAGVDPEFVEKLAYLGISGTANVLCAIKMAKYYEMTEHDVIATVLTDSIDMYGSRIKELEEENGPYTMTSAAVDHNLHMLGLHTDSMEELTYISRKRIHNLKYYTWVEQQGRTVDELNDLWYAPEKTWKGVHSQAKDLDELINEFNDASGVMKSL</sequence>
<organism evidence="1">
    <name type="scientific">bioreactor metagenome</name>
    <dbReference type="NCBI Taxonomy" id="1076179"/>
    <lineage>
        <taxon>unclassified sequences</taxon>
        <taxon>metagenomes</taxon>
        <taxon>ecological metagenomes</taxon>
    </lineage>
</organism>
<reference evidence="1" key="1">
    <citation type="submission" date="2019-08" db="EMBL/GenBank/DDBJ databases">
        <authorList>
            <person name="Kucharzyk K."/>
            <person name="Murdoch R.W."/>
            <person name="Higgins S."/>
            <person name="Loffler F."/>
        </authorList>
    </citation>
    <scope>NUCLEOTIDE SEQUENCE</scope>
</reference>
<accession>A0A645EC54</accession>
<dbReference type="InterPro" id="IPR036052">
    <property type="entry name" value="TrpB-like_PALP_sf"/>
</dbReference>
<gene>
    <name evidence="1" type="ORF">SDC9_146255</name>
</gene>
<dbReference type="Gene3D" id="3.40.50.1100">
    <property type="match status" value="1"/>
</dbReference>
<dbReference type="AlphaFoldDB" id="A0A645EC54"/>
<protein>
    <recommendedName>
        <fullName evidence="2">Cysteine synthase</fullName>
    </recommendedName>
</protein>
<comment type="caution">
    <text evidence="1">The sequence shown here is derived from an EMBL/GenBank/DDBJ whole genome shotgun (WGS) entry which is preliminary data.</text>
</comment>
<evidence type="ECO:0008006" key="2">
    <source>
        <dbReference type="Google" id="ProtNLM"/>
    </source>
</evidence>
<evidence type="ECO:0000313" key="1">
    <source>
        <dbReference type="EMBL" id="MPM99065.1"/>
    </source>
</evidence>
<name>A0A645EC54_9ZZZZ</name>
<proteinExistence type="predicted"/>
<dbReference type="EMBL" id="VSSQ01045185">
    <property type="protein sequence ID" value="MPM99065.1"/>
    <property type="molecule type" value="Genomic_DNA"/>
</dbReference>